<organism evidence="3 4">
    <name type="scientific">Tulasnella calospora MUT 4182</name>
    <dbReference type="NCBI Taxonomy" id="1051891"/>
    <lineage>
        <taxon>Eukaryota</taxon>
        <taxon>Fungi</taxon>
        <taxon>Dikarya</taxon>
        <taxon>Basidiomycota</taxon>
        <taxon>Agaricomycotina</taxon>
        <taxon>Agaricomycetes</taxon>
        <taxon>Cantharellales</taxon>
        <taxon>Tulasnellaceae</taxon>
        <taxon>Tulasnella</taxon>
    </lineage>
</organism>
<dbReference type="PANTHER" id="PTHR43037">
    <property type="entry name" value="UNNAMED PRODUCT-RELATED"/>
    <property type="match status" value="1"/>
</dbReference>
<protein>
    <recommendedName>
        <fullName evidence="5">Peptidase S9 prolyl oligopeptidase catalytic domain-containing protein</fullName>
    </recommendedName>
</protein>
<sequence>MSLSKPQLGVPSRGIILPHSNQVSDDFFEQEDKFRGDSWSQKPNHALPRGNLVLKAVIAVIALGLSLPVITTFSRYLYSTFWSPGRFTEVTCTNPFGPSTWRVEVAVDYDVLGLFPIQAREQYFLSPSFPVPRTFFSSIGITQAPSLTTGAALVVSAPYRHDANQTYPSSFPDGGLVSWSHQNTSGPGSFRISYPDVRWSYIRSTQGWAGLQHHSLVRGTITLRPPLFPVHHIRRPLGLKISVSQGSMFAVLPRNTSSSDVQWHFGNIYALPENPQVIPLPTNISTFEDTSLDLFISADYEIRLFGDPVVMHGAEDPVTAVDVKVDVVLDEGVVVGDDHVVPDFVDGWALGDALGIELTSSFGDWEVVGISTPANGKPTNPFFADHTIQVEIALQVPRFHLVSGQNRRLPIVLKQTQPLPDLEELPITLSLVNRNSPDANSTDIHVTLNITQIPSLPTLSRTSLSSLQPLRQTYFTPHASLALLLPPLNFSAPHTLPILALHGAGVPLKSPFWPQALPRQERSWIVVPSGGSAWGYDWRGPSAVDSFSALEALRGRLSAGSTSSAGGAVVVGHSNGGQGAVYMASRYPDVFQSAMPAAAYQSAPLYVPNTYAHGTHFVDPNLEMILGASLVGGDNDVFFGNLVKSTVRVVHGGSDTNVPVYHSRTAVQVVKSWDLDADIGLLEVPGRDHWWDEVFTDPERAEVLSSLVKKHGSETATPKDFTLTVMWPHESGSMGGWRVTAVETPGR</sequence>
<evidence type="ECO:0000313" key="4">
    <source>
        <dbReference type="Proteomes" id="UP000054248"/>
    </source>
</evidence>
<dbReference type="InterPro" id="IPR000801">
    <property type="entry name" value="Esterase-like"/>
</dbReference>
<keyword evidence="4" id="KW-1185">Reference proteome</keyword>
<keyword evidence="2" id="KW-1133">Transmembrane helix</keyword>
<dbReference type="OrthoDB" id="449091at2759"/>
<dbReference type="Pfam" id="PF00756">
    <property type="entry name" value="Esterase"/>
    <property type="match status" value="1"/>
</dbReference>
<evidence type="ECO:0000256" key="1">
    <source>
        <dbReference type="ARBA" id="ARBA00022729"/>
    </source>
</evidence>
<dbReference type="Proteomes" id="UP000054248">
    <property type="component" value="Unassembled WGS sequence"/>
</dbReference>
<accession>A0A0C3QJW5</accession>
<dbReference type="AlphaFoldDB" id="A0A0C3QJW5"/>
<gene>
    <name evidence="3" type="ORF">M407DRAFT_4416</name>
</gene>
<reference evidence="4" key="2">
    <citation type="submission" date="2015-01" db="EMBL/GenBank/DDBJ databases">
        <title>Evolutionary Origins and Diversification of the Mycorrhizal Mutualists.</title>
        <authorList>
            <consortium name="DOE Joint Genome Institute"/>
            <consortium name="Mycorrhizal Genomics Consortium"/>
            <person name="Kohler A."/>
            <person name="Kuo A."/>
            <person name="Nagy L.G."/>
            <person name="Floudas D."/>
            <person name="Copeland A."/>
            <person name="Barry K.W."/>
            <person name="Cichocki N."/>
            <person name="Veneault-Fourrey C."/>
            <person name="LaButti K."/>
            <person name="Lindquist E.A."/>
            <person name="Lipzen A."/>
            <person name="Lundell T."/>
            <person name="Morin E."/>
            <person name="Murat C."/>
            <person name="Riley R."/>
            <person name="Ohm R."/>
            <person name="Sun H."/>
            <person name="Tunlid A."/>
            <person name="Henrissat B."/>
            <person name="Grigoriev I.V."/>
            <person name="Hibbett D.S."/>
            <person name="Martin F."/>
        </authorList>
    </citation>
    <scope>NUCLEOTIDE SEQUENCE [LARGE SCALE GENOMIC DNA]</scope>
    <source>
        <strain evidence="4">MUT 4182</strain>
    </source>
</reference>
<evidence type="ECO:0008006" key="5">
    <source>
        <dbReference type="Google" id="ProtNLM"/>
    </source>
</evidence>
<dbReference type="EMBL" id="KN822953">
    <property type="protein sequence ID" value="KIO32675.1"/>
    <property type="molecule type" value="Genomic_DNA"/>
</dbReference>
<reference evidence="3 4" key="1">
    <citation type="submission" date="2014-04" db="EMBL/GenBank/DDBJ databases">
        <authorList>
            <consortium name="DOE Joint Genome Institute"/>
            <person name="Kuo A."/>
            <person name="Girlanda M."/>
            <person name="Perotto S."/>
            <person name="Kohler A."/>
            <person name="Nagy L.G."/>
            <person name="Floudas D."/>
            <person name="Copeland A."/>
            <person name="Barry K.W."/>
            <person name="Cichocki N."/>
            <person name="Veneault-Fourrey C."/>
            <person name="LaButti K."/>
            <person name="Lindquist E.A."/>
            <person name="Lipzen A."/>
            <person name="Lundell T."/>
            <person name="Morin E."/>
            <person name="Murat C."/>
            <person name="Sun H."/>
            <person name="Tunlid A."/>
            <person name="Henrissat B."/>
            <person name="Grigoriev I.V."/>
            <person name="Hibbett D.S."/>
            <person name="Martin F."/>
            <person name="Nordberg H.P."/>
            <person name="Cantor M.N."/>
            <person name="Hua S.X."/>
        </authorList>
    </citation>
    <scope>NUCLEOTIDE SEQUENCE [LARGE SCALE GENOMIC DNA]</scope>
    <source>
        <strain evidence="3 4">MUT 4182</strain>
    </source>
</reference>
<keyword evidence="2" id="KW-0472">Membrane</keyword>
<dbReference type="InterPro" id="IPR029058">
    <property type="entry name" value="AB_hydrolase_fold"/>
</dbReference>
<dbReference type="HOGENOM" id="CLU_372212_0_0_1"/>
<dbReference type="PANTHER" id="PTHR43037:SF4">
    <property type="entry name" value="PEPTIDASE S9 PROLYL OLIGOPEPTIDASE CATALYTIC DOMAIN-CONTAINING PROTEIN"/>
    <property type="match status" value="1"/>
</dbReference>
<feature type="transmembrane region" description="Helical" evidence="2">
    <location>
        <begin position="52"/>
        <end position="78"/>
    </location>
</feature>
<dbReference type="InterPro" id="IPR050955">
    <property type="entry name" value="Plant_Biomass_Hydrol_Est"/>
</dbReference>
<evidence type="ECO:0000313" key="3">
    <source>
        <dbReference type="EMBL" id="KIO32675.1"/>
    </source>
</evidence>
<keyword evidence="2" id="KW-0812">Transmembrane</keyword>
<dbReference type="SUPFAM" id="SSF53474">
    <property type="entry name" value="alpha/beta-Hydrolases"/>
    <property type="match status" value="1"/>
</dbReference>
<keyword evidence="1" id="KW-0732">Signal</keyword>
<dbReference type="Gene3D" id="3.40.50.1820">
    <property type="entry name" value="alpha/beta hydrolase"/>
    <property type="match status" value="1"/>
</dbReference>
<name>A0A0C3QJW5_9AGAM</name>
<evidence type="ECO:0000256" key="2">
    <source>
        <dbReference type="SAM" id="Phobius"/>
    </source>
</evidence>
<proteinExistence type="predicted"/>
<dbReference type="STRING" id="1051891.A0A0C3QJW5"/>